<dbReference type="Pfam" id="PF13476">
    <property type="entry name" value="AAA_23"/>
    <property type="match status" value="1"/>
</dbReference>
<sequence length="297" mass="35118">MKIKEFSIREYGPLPDRGRTPLDKFNLFYGKNESGKTLTIDALLKILNGRNISQFKNINRVEEKPEGYIIISDEKGREVKLKGPKNISNIVDLSYNEFNNLFIIRDSDLTLFSEDDFYNTITDRLLGLRIKDVELIVNNLRDIGKLTPTGKFSNTKPEKFDERINNADNCIQLIKQLSDKIENEQFDKLEEESLLFEEKLEKIEQEIENYEDARRREIYEKGNEALNELNESARKIKNLMIFGESDKENWKDYEKDLNRNSENRQKLLVSLDEYKKNFIEENQLLKKKELDFQIPDR</sequence>
<dbReference type="Gene3D" id="3.40.50.300">
    <property type="entry name" value="P-loop containing nucleotide triphosphate hydrolases"/>
    <property type="match status" value="1"/>
</dbReference>
<accession>A0A0F9HGX6</accession>
<dbReference type="SUPFAM" id="SSF52540">
    <property type="entry name" value="P-loop containing nucleoside triphosphate hydrolases"/>
    <property type="match status" value="1"/>
</dbReference>
<reference evidence="3" key="1">
    <citation type="journal article" date="2015" name="Nature">
        <title>Complex archaea that bridge the gap between prokaryotes and eukaryotes.</title>
        <authorList>
            <person name="Spang A."/>
            <person name="Saw J.H."/>
            <person name="Jorgensen S.L."/>
            <person name="Zaremba-Niedzwiedzka K."/>
            <person name="Martijn J."/>
            <person name="Lind A.E."/>
            <person name="van Eijk R."/>
            <person name="Schleper C."/>
            <person name="Guy L."/>
            <person name="Ettema T.J."/>
        </authorList>
    </citation>
    <scope>NUCLEOTIDE SEQUENCE</scope>
</reference>
<evidence type="ECO:0000313" key="3">
    <source>
        <dbReference type="EMBL" id="KKL74352.1"/>
    </source>
</evidence>
<protein>
    <recommendedName>
        <fullName evidence="2">Rad50/SbcC-type AAA domain-containing protein</fullName>
    </recommendedName>
</protein>
<feature type="domain" description="Rad50/SbcC-type AAA" evidence="2">
    <location>
        <begin position="24"/>
        <end position="212"/>
    </location>
</feature>
<dbReference type="GO" id="GO:0016887">
    <property type="term" value="F:ATP hydrolysis activity"/>
    <property type="evidence" value="ECO:0007669"/>
    <property type="project" value="InterPro"/>
</dbReference>
<evidence type="ECO:0000259" key="2">
    <source>
        <dbReference type="Pfam" id="PF13476"/>
    </source>
</evidence>
<dbReference type="InterPro" id="IPR027417">
    <property type="entry name" value="P-loop_NTPase"/>
</dbReference>
<comment type="caution">
    <text evidence="3">The sequence shown here is derived from an EMBL/GenBank/DDBJ whole genome shotgun (WGS) entry which is preliminary data.</text>
</comment>
<proteinExistence type="predicted"/>
<feature type="coiled-coil region" evidence="1">
    <location>
        <begin position="186"/>
        <end position="239"/>
    </location>
</feature>
<dbReference type="GO" id="GO:0006302">
    <property type="term" value="P:double-strand break repair"/>
    <property type="evidence" value="ECO:0007669"/>
    <property type="project" value="InterPro"/>
</dbReference>
<dbReference type="EMBL" id="LAZR01024682">
    <property type="protein sequence ID" value="KKL74352.1"/>
    <property type="molecule type" value="Genomic_DNA"/>
</dbReference>
<dbReference type="InterPro" id="IPR038729">
    <property type="entry name" value="Rad50/SbcC_AAA"/>
</dbReference>
<name>A0A0F9HGX6_9ZZZZ</name>
<evidence type="ECO:0000256" key="1">
    <source>
        <dbReference type="SAM" id="Coils"/>
    </source>
</evidence>
<feature type="non-terminal residue" evidence="3">
    <location>
        <position position="297"/>
    </location>
</feature>
<organism evidence="3">
    <name type="scientific">marine sediment metagenome</name>
    <dbReference type="NCBI Taxonomy" id="412755"/>
    <lineage>
        <taxon>unclassified sequences</taxon>
        <taxon>metagenomes</taxon>
        <taxon>ecological metagenomes</taxon>
    </lineage>
</organism>
<gene>
    <name evidence="3" type="ORF">LCGC14_2065740</name>
</gene>
<keyword evidence="1" id="KW-0175">Coiled coil</keyword>
<dbReference type="AlphaFoldDB" id="A0A0F9HGX6"/>